<dbReference type="AlphaFoldDB" id="A0A0A9YBP9"/>
<dbReference type="PANTHER" id="PTHR14445">
    <property type="entry name" value="GRB10 INTERACTING GYF PROTEIN"/>
    <property type="match status" value="1"/>
</dbReference>
<dbReference type="GO" id="GO:0005829">
    <property type="term" value="C:cytosol"/>
    <property type="evidence" value="ECO:0007669"/>
    <property type="project" value="TreeGrafter"/>
</dbReference>
<reference evidence="3" key="3">
    <citation type="journal article" date="2016" name="Gigascience">
        <title>De novo construction of an expanded transcriptome assembly for the western tarnished plant bug, Lygus hesperus.</title>
        <authorList>
            <person name="Tassone E.E."/>
            <person name="Geib S.M."/>
            <person name="Hall B."/>
            <person name="Fabrick J.A."/>
            <person name="Brent C.S."/>
            <person name="Hull J.J."/>
        </authorList>
    </citation>
    <scope>NUCLEOTIDE SEQUENCE</scope>
</reference>
<proteinExistence type="predicted"/>
<accession>A0A0A9YBP9</accession>
<reference evidence="2" key="1">
    <citation type="journal article" date="2014" name="PLoS ONE">
        <title>Transcriptome-Based Identification of ABC Transporters in the Western Tarnished Plant Bug Lygus hesperus.</title>
        <authorList>
            <person name="Hull J.J."/>
            <person name="Chaney K."/>
            <person name="Geib S.M."/>
            <person name="Fabrick J.A."/>
            <person name="Brent C.S."/>
            <person name="Walsh D."/>
            <person name="Lavine L.C."/>
        </authorList>
    </citation>
    <scope>NUCLEOTIDE SEQUENCE</scope>
</reference>
<dbReference type="PANTHER" id="PTHR14445:SF36">
    <property type="entry name" value="FI03272P-RELATED"/>
    <property type="match status" value="1"/>
</dbReference>
<evidence type="ECO:0000256" key="1">
    <source>
        <dbReference type="SAM" id="MobiDB-lite"/>
    </source>
</evidence>
<protein>
    <submittedName>
        <fullName evidence="3">PERQ amino acid-rich with GYF domain-containing protein CG11148</fullName>
    </submittedName>
</protein>
<evidence type="ECO:0000313" key="2">
    <source>
        <dbReference type="EMBL" id="JAG26970.1"/>
    </source>
</evidence>
<name>A0A0A9YBP9_LYGHE</name>
<dbReference type="InterPro" id="IPR051640">
    <property type="entry name" value="GRB10-interact_GYF"/>
</dbReference>
<dbReference type="EMBL" id="GBHO01016634">
    <property type="protein sequence ID" value="JAG26970.1"/>
    <property type="molecule type" value="Transcribed_RNA"/>
</dbReference>
<feature type="non-terminal residue" evidence="2">
    <location>
        <position position="1"/>
    </location>
</feature>
<gene>
    <name evidence="3" type="primary">CG11148_1</name>
    <name evidence="2" type="ORF">CM83_33524</name>
    <name evidence="3" type="ORF">g.33911</name>
</gene>
<dbReference type="EMBL" id="GDHC01009550">
    <property type="protein sequence ID" value="JAQ09079.1"/>
    <property type="molecule type" value="Transcribed_RNA"/>
</dbReference>
<reference evidence="2" key="2">
    <citation type="submission" date="2014-07" db="EMBL/GenBank/DDBJ databases">
        <authorList>
            <person name="Hull J."/>
        </authorList>
    </citation>
    <scope>NUCLEOTIDE SEQUENCE</scope>
</reference>
<feature type="compositionally biased region" description="Basic and acidic residues" evidence="1">
    <location>
        <begin position="9"/>
        <end position="20"/>
    </location>
</feature>
<feature type="region of interest" description="Disordered" evidence="1">
    <location>
        <begin position="1"/>
        <end position="20"/>
    </location>
</feature>
<sequence length="162" mass="18605">QQQQQQQHANKESKNKAKRDEMAVMKLFTVNTSNDEFTQWCTQTLTTIQSGALDIPTFVTFLRDVESAEEVRDYIKIYLGDSKEAAEFARQFIERRRAECRPGGHQAPSPTPANQDFQQVKGKNKKGKKGRMQRVDSRILNFSTTSAADRINIGDRQYPDFE</sequence>
<evidence type="ECO:0000313" key="3">
    <source>
        <dbReference type="EMBL" id="JAQ09079.1"/>
    </source>
</evidence>
<feature type="compositionally biased region" description="Basic residues" evidence="1">
    <location>
        <begin position="122"/>
        <end position="132"/>
    </location>
</feature>
<organism evidence="2">
    <name type="scientific">Lygus hesperus</name>
    <name type="common">Western plant bug</name>
    <dbReference type="NCBI Taxonomy" id="30085"/>
    <lineage>
        <taxon>Eukaryota</taxon>
        <taxon>Metazoa</taxon>
        <taxon>Ecdysozoa</taxon>
        <taxon>Arthropoda</taxon>
        <taxon>Hexapoda</taxon>
        <taxon>Insecta</taxon>
        <taxon>Pterygota</taxon>
        <taxon>Neoptera</taxon>
        <taxon>Paraneoptera</taxon>
        <taxon>Hemiptera</taxon>
        <taxon>Heteroptera</taxon>
        <taxon>Panheteroptera</taxon>
        <taxon>Cimicomorpha</taxon>
        <taxon>Miridae</taxon>
        <taxon>Mirini</taxon>
        <taxon>Lygus</taxon>
    </lineage>
</organism>
<feature type="region of interest" description="Disordered" evidence="1">
    <location>
        <begin position="98"/>
        <end position="136"/>
    </location>
</feature>